<dbReference type="InterPro" id="IPR036575">
    <property type="entry name" value="TFIIS_cen_dom_sf"/>
</dbReference>
<feature type="domain" description="TFIIS central" evidence="1">
    <location>
        <begin position="12"/>
        <end position="118"/>
    </location>
</feature>
<dbReference type="Proteomes" id="UP000094801">
    <property type="component" value="Unassembled WGS sequence"/>
</dbReference>
<keyword evidence="3" id="KW-1185">Reference proteome</keyword>
<evidence type="ECO:0000259" key="1">
    <source>
        <dbReference type="Pfam" id="PF07500"/>
    </source>
</evidence>
<protein>
    <recommendedName>
        <fullName evidence="1">TFIIS central domain-containing protein</fullName>
    </recommendedName>
</protein>
<dbReference type="OrthoDB" id="44867at2759"/>
<proteinExistence type="predicted"/>
<organism evidence="2 3">
    <name type="scientific">[Candida] arabinofermentans NRRL YB-2248</name>
    <dbReference type="NCBI Taxonomy" id="983967"/>
    <lineage>
        <taxon>Eukaryota</taxon>
        <taxon>Fungi</taxon>
        <taxon>Dikarya</taxon>
        <taxon>Ascomycota</taxon>
        <taxon>Saccharomycotina</taxon>
        <taxon>Pichiomycetes</taxon>
        <taxon>Pichiales</taxon>
        <taxon>Pichiaceae</taxon>
        <taxon>Ogataea</taxon>
        <taxon>Ogataea/Candida clade</taxon>
    </lineage>
</organism>
<evidence type="ECO:0000313" key="3">
    <source>
        <dbReference type="Proteomes" id="UP000094801"/>
    </source>
</evidence>
<dbReference type="GO" id="GO:0006351">
    <property type="term" value="P:DNA-templated transcription"/>
    <property type="evidence" value="ECO:0007669"/>
    <property type="project" value="InterPro"/>
</dbReference>
<reference evidence="3" key="1">
    <citation type="submission" date="2016-04" db="EMBL/GenBank/DDBJ databases">
        <title>Comparative genomics of biotechnologically important yeasts.</title>
        <authorList>
            <consortium name="DOE Joint Genome Institute"/>
            <person name="Riley R."/>
            <person name="Haridas S."/>
            <person name="Wolfe K.H."/>
            <person name="Lopes M.R."/>
            <person name="Hittinger C.T."/>
            <person name="Goker M."/>
            <person name="Salamov A."/>
            <person name="Wisecaver J."/>
            <person name="Long T.M."/>
            <person name="Aerts A.L."/>
            <person name="Barry K."/>
            <person name="Choi C."/>
            <person name="Clum A."/>
            <person name="Coughlan A.Y."/>
            <person name="Deshpande S."/>
            <person name="Douglass A.P."/>
            <person name="Hanson S.J."/>
            <person name="Klenk H.-P."/>
            <person name="Labutti K."/>
            <person name="Lapidus A."/>
            <person name="Lindquist E."/>
            <person name="Lipzen A."/>
            <person name="Meier-Kolthoff J.P."/>
            <person name="Ohm R.A."/>
            <person name="Otillar R.P."/>
            <person name="Pangilinan J."/>
            <person name="Peng Y."/>
            <person name="Rokas A."/>
            <person name="Rosa C.A."/>
            <person name="Scheuner C."/>
            <person name="Sibirny A.A."/>
            <person name="Slot J.C."/>
            <person name="Stielow J.B."/>
            <person name="Sun H."/>
            <person name="Kurtzman C.P."/>
            <person name="Blackwell M."/>
            <person name="Grigoriev I.V."/>
            <person name="Jeffries T.W."/>
        </authorList>
    </citation>
    <scope>NUCLEOTIDE SEQUENCE [LARGE SCALE GENOMIC DNA]</scope>
    <source>
        <strain evidence="3">NRRL YB-2248</strain>
    </source>
</reference>
<accession>A0A1E4T616</accession>
<dbReference type="InterPro" id="IPR003618">
    <property type="entry name" value="TFIIS_cen_dom"/>
</dbReference>
<dbReference type="Pfam" id="PF07500">
    <property type="entry name" value="TFIIS_M"/>
    <property type="match status" value="1"/>
</dbReference>
<evidence type="ECO:0000313" key="2">
    <source>
        <dbReference type="EMBL" id="ODV87193.1"/>
    </source>
</evidence>
<dbReference type="SUPFAM" id="SSF46942">
    <property type="entry name" value="Elongation factor TFIIS domain 2"/>
    <property type="match status" value="1"/>
</dbReference>
<name>A0A1E4T616_9ASCO</name>
<sequence>MTPTTCGAKEACKVAVKKAFEEHLNNEEVTNCEVICQPSKLSATYERLLYEKHEPNINTYKLRFRKDLTSLKNKQTDFAVDLLTGKITVEEFSGLDESQLISKTRQKQDAELLDKELKSKITMNMPDTINSIKNNSTFVSEKWGVSESAAKIDQEFDTES</sequence>
<dbReference type="AlphaFoldDB" id="A0A1E4T616"/>
<gene>
    <name evidence="2" type="ORF">CANARDRAFT_87362</name>
</gene>
<dbReference type="EMBL" id="KV453848">
    <property type="protein sequence ID" value="ODV87193.1"/>
    <property type="molecule type" value="Genomic_DNA"/>
</dbReference>